<keyword evidence="2 5" id="KW-0812">Transmembrane</keyword>
<dbReference type="AlphaFoldDB" id="E8T6C8"/>
<accession>E8T6C8</accession>
<feature type="transmembrane region" description="Helical" evidence="5">
    <location>
        <begin position="405"/>
        <end position="424"/>
    </location>
</feature>
<dbReference type="InterPro" id="IPR001750">
    <property type="entry name" value="ND/Mrp_TM"/>
</dbReference>
<dbReference type="GO" id="GO:0042773">
    <property type="term" value="P:ATP synthesis coupled electron transport"/>
    <property type="evidence" value="ECO:0007669"/>
    <property type="project" value="InterPro"/>
</dbReference>
<dbReference type="GO" id="GO:0050136">
    <property type="term" value="F:NADH dehydrogenase (quinone) (non-electrogenic) activity"/>
    <property type="evidence" value="ECO:0007669"/>
    <property type="project" value="UniProtKB-UniRule"/>
</dbReference>
<reference evidence="8" key="1">
    <citation type="submission" date="2011-01" db="EMBL/GenBank/DDBJ databases">
        <title>Complete sequence of chromosome of Thermovibrio ammonificans HB-1.</title>
        <authorList>
            <consortium name="US DOE Joint Genome Institute"/>
            <person name="Lucas S."/>
            <person name="Copeland A."/>
            <person name="Lapidus A."/>
            <person name="Cheng J.-F."/>
            <person name="Goodwin L."/>
            <person name="Pitluck S."/>
            <person name="Davenport K."/>
            <person name="Detter J.C."/>
            <person name="Han C."/>
            <person name="Tapia R."/>
            <person name="Land M."/>
            <person name="Hauser L."/>
            <person name="Kyrpides N."/>
            <person name="Ivanova N."/>
            <person name="Ovchinnikova G."/>
            <person name="Vetriani C."/>
            <person name="Woyke T."/>
        </authorList>
    </citation>
    <scope>NUCLEOTIDE SEQUENCE [LARGE SCALE GENOMIC DNA]</scope>
    <source>
        <strain evidence="8">HB-1</strain>
    </source>
</reference>
<comment type="catalytic activity">
    <reaction evidence="5">
        <text>a quinone + NADH + 5 H(+)(in) = a quinol + NAD(+) + 4 H(+)(out)</text>
        <dbReference type="Rhea" id="RHEA:57888"/>
        <dbReference type="ChEBI" id="CHEBI:15378"/>
        <dbReference type="ChEBI" id="CHEBI:24646"/>
        <dbReference type="ChEBI" id="CHEBI:57540"/>
        <dbReference type="ChEBI" id="CHEBI:57945"/>
        <dbReference type="ChEBI" id="CHEBI:132124"/>
    </reaction>
</comment>
<dbReference type="InterPro" id="IPR010096">
    <property type="entry name" value="NADH-Q_OxRdtase_suN/2"/>
</dbReference>
<dbReference type="EMBL" id="CP002444">
    <property type="protein sequence ID" value="ADU96712.1"/>
    <property type="molecule type" value="Genomic_DNA"/>
</dbReference>
<feature type="transmembrane region" description="Helical" evidence="5">
    <location>
        <begin position="6"/>
        <end position="28"/>
    </location>
</feature>
<feature type="transmembrane region" description="Helical" evidence="5">
    <location>
        <begin position="107"/>
        <end position="124"/>
    </location>
</feature>
<comment type="subunit">
    <text evidence="5">NDH-1 is composed of 14 different subunits. Subunits NuoA, H, J, K, L, M, N constitute the membrane sector of the complex.</text>
</comment>
<keyword evidence="3 5" id="KW-1133">Transmembrane helix</keyword>
<dbReference type="Pfam" id="PF00361">
    <property type="entry name" value="Proton_antipo_M"/>
    <property type="match status" value="1"/>
</dbReference>
<dbReference type="HAMAP" id="MF_00445">
    <property type="entry name" value="NDH1_NuoN_1"/>
    <property type="match status" value="1"/>
</dbReference>
<evidence type="ECO:0000256" key="2">
    <source>
        <dbReference type="ARBA" id="ARBA00022692"/>
    </source>
</evidence>
<dbReference type="EC" id="7.1.1.-" evidence="5"/>
<dbReference type="HOGENOM" id="CLU_007100_1_5_0"/>
<evidence type="ECO:0000256" key="5">
    <source>
        <dbReference type="HAMAP-Rule" id="MF_00445"/>
    </source>
</evidence>
<dbReference type="PANTHER" id="PTHR22773">
    <property type="entry name" value="NADH DEHYDROGENASE"/>
    <property type="match status" value="1"/>
</dbReference>
<dbReference type="KEGG" id="tam:Theam_0745"/>
<evidence type="ECO:0000313" key="9">
    <source>
        <dbReference type="Proteomes" id="UP000006362"/>
    </source>
</evidence>
<keyword evidence="5" id="KW-0520">NAD</keyword>
<feature type="transmembrane region" description="Helical" evidence="5">
    <location>
        <begin position="202"/>
        <end position="221"/>
    </location>
</feature>
<keyword evidence="5" id="KW-1003">Cell membrane</keyword>
<feature type="domain" description="NADH:quinone oxidoreductase/Mrp antiporter transmembrane" evidence="7">
    <location>
        <begin position="124"/>
        <end position="419"/>
    </location>
</feature>
<dbReference type="OrthoDB" id="9807568at2"/>
<evidence type="ECO:0000256" key="6">
    <source>
        <dbReference type="RuleBase" id="RU000320"/>
    </source>
</evidence>
<keyword evidence="5" id="KW-1278">Translocase</keyword>
<dbReference type="eggNOG" id="COG1007">
    <property type="taxonomic scope" value="Bacteria"/>
</dbReference>
<evidence type="ECO:0000256" key="3">
    <source>
        <dbReference type="ARBA" id="ARBA00022989"/>
    </source>
</evidence>
<comment type="function">
    <text evidence="5">NDH-1 shuttles electrons from NADH, via FMN and iron-sulfur (Fe-S) centers, to quinones in the respiratory chain. The immediate electron acceptor for the enzyme in this species is believed to be ubiquinone. Couples the redox reaction to proton translocation (for every two electrons transferred, four hydrogen ions are translocated across the cytoplasmic membrane), and thus conserves the redox energy in a proton gradient.</text>
</comment>
<feature type="transmembrane region" description="Helical" evidence="5">
    <location>
        <begin position="274"/>
        <end position="292"/>
    </location>
</feature>
<comment type="subcellular location">
    <subcellularLocation>
        <location evidence="5">Cell inner membrane</location>
        <topology evidence="5">Multi-pass membrane protein</topology>
    </subcellularLocation>
    <subcellularLocation>
        <location evidence="1">Endomembrane system</location>
        <topology evidence="1">Multi-pass membrane protein</topology>
    </subcellularLocation>
    <subcellularLocation>
        <location evidence="6">Membrane</location>
        <topology evidence="6">Multi-pass membrane protein</topology>
    </subcellularLocation>
</comment>
<feature type="transmembrane region" description="Helical" evidence="5">
    <location>
        <begin position="241"/>
        <end position="262"/>
    </location>
</feature>
<keyword evidence="5" id="KW-0997">Cell inner membrane</keyword>
<feature type="transmembrane region" description="Helical" evidence="5">
    <location>
        <begin position="72"/>
        <end position="95"/>
    </location>
</feature>
<feature type="transmembrane region" description="Helical" evidence="5">
    <location>
        <begin position="369"/>
        <end position="393"/>
    </location>
</feature>
<dbReference type="STRING" id="648996.Theam_0745"/>
<dbReference type="GO" id="GO:0008137">
    <property type="term" value="F:NADH dehydrogenase (ubiquinone) activity"/>
    <property type="evidence" value="ECO:0007669"/>
    <property type="project" value="InterPro"/>
</dbReference>
<gene>
    <name evidence="5" type="primary">nuoN</name>
    <name evidence="8" type="ordered locus">Theam_0745</name>
</gene>
<name>E8T6C8_THEA1</name>
<dbReference type="GO" id="GO:0005886">
    <property type="term" value="C:plasma membrane"/>
    <property type="evidence" value="ECO:0007669"/>
    <property type="project" value="UniProtKB-SubCell"/>
</dbReference>
<organism evidence="8 9">
    <name type="scientific">Thermovibrio ammonificans (strain DSM 15698 / JCM 12110 / HB-1)</name>
    <dbReference type="NCBI Taxonomy" id="648996"/>
    <lineage>
        <taxon>Bacteria</taxon>
        <taxon>Pseudomonadati</taxon>
        <taxon>Aquificota</taxon>
        <taxon>Aquificia</taxon>
        <taxon>Desulfurobacteriales</taxon>
        <taxon>Desulfurobacteriaceae</taxon>
        <taxon>Thermovibrio</taxon>
    </lineage>
</organism>
<proteinExistence type="inferred from homology"/>
<dbReference type="RefSeq" id="WP_013537498.1">
    <property type="nucleotide sequence ID" value="NC_014926.1"/>
</dbReference>
<feature type="transmembrane region" description="Helical" evidence="5">
    <location>
        <begin position="130"/>
        <end position="149"/>
    </location>
</feature>
<feature type="transmembrane region" description="Helical" evidence="5">
    <location>
        <begin position="299"/>
        <end position="321"/>
    </location>
</feature>
<feature type="transmembrane region" description="Helical" evidence="5">
    <location>
        <begin position="40"/>
        <end position="60"/>
    </location>
</feature>
<dbReference type="GO" id="GO:0048038">
    <property type="term" value="F:quinone binding"/>
    <property type="evidence" value="ECO:0007669"/>
    <property type="project" value="UniProtKB-KW"/>
</dbReference>
<keyword evidence="9" id="KW-1185">Reference proteome</keyword>
<keyword evidence="5" id="KW-0830">Ubiquinone</keyword>
<dbReference type="Proteomes" id="UP000006362">
    <property type="component" value="Chromosome"/>
</dbReference>
<evidence type="ECO:0000256" key="4">
    <source>
        <dbReference type="ARBA" id="ARBA00023136"/>
    </source>
</evidence>
<evidence type="ECO:0000259" key="7">
    <source>
        <dbReference type="Pfam" id="PF00361"/>
    </source>
</evidence>
<feature type="transmembrane region" description="Helical" evidence="5">
    <location>
        <begin position="445"/>
        <end position="466"/>
    </location>
</feature>
<dbReference type="NCBIfam" id="TIGR01770">
    <property type="entry name" value="NDH_I_N"/>
    <property type="match status" value="1"/>
</dbReference>
<keyword evidence="5" id="KW-0874">Quinone</keyword>
<keyword evidence="5" id="KW-0813">Transport</keyword>
<evidence type="ECO:0000313" key="8">
    <source>
        <dbReference type="EMBL" id="ADU96712.1"/>
    </source>
</evidence>
<feature type="transmembrane region" description="Helical" evidence="5">
    <location>
        <begin position="161"/>
        <end position="182"/>
    </location>
</feature>
<evidence type="ECO:0000256" key="1">
    <source>
        <dbReference type="ARBA" id="ARBA00004127"/>
    </source>
</evidence>
<keyword evidence="4 5" id="KW-0472">Membrane</keyword>
<comment type="similarity">
    <text evidence="5">Belongs to the complex I subunit 2 family.</text>
</comment>
<protein>
    <recommendedName>
        <fullName evidence="5">NADH-quinone oxidoreductase subunit N</fullName>
        <ecNumber evidence="5">7.1.1.-</ecNumber>
    </recommendedName>
    <alternativeName>
        <fullName evidence="5">NADH dehydrogenase I subunit N</fullName>
    </alternativeName>
    <alternativeName>
        <fullName evidence="5">NDH-1 subunit N</fullName>
    </alternativeName>
</protein>
<feature type="transmembrane region" description="Helical" evidence="5">
    <location>
        <begin position="327"/>
        <end position="348"/>
    </location>
</feature>
<dbReference type="GO" id="GO:0012505">
    <property type="term" value="C:endomembrane system"/>
    <property type="evidence" value="ECO:0007669"/>
    <property type="project" value="UniProtKB-SubCell"/>
</dbReference>
<sequence length="482" mass="52558">MNINFYLMVPEAFLLSAAIFFILFDLVIPHRLKNQVLSSLTLVAIVLTVVLVVLFTPFVPKEAFNGFVKKDLLVSFSQVLILVVAFFTTLVSFDYLKKFPTPYVGEYYYTLLFAVFGLMLMVEANELSTLFVSLEVSSISLYILASLFSGDYRGKEAALKYFILGSVGAATIAYGFALLYGITGSTLYPEVASYLKTHLSDVVLPLLLALVFIVSGFLFKVGAVPFHGWVPDVYHGAPTPVTLFMGAAVKVAAFIALLRLFIPVFPLPQPWNGAFIFFAVVTMFAGALMALNQENLKRMLAYSAISHTGVILAAAAALPSLALFTVFFYLFAYAFMTVAAFGFISALTGKRFVGENLSDLKGLYSRNPFMGLLAVVIFMSLAGIPPLLGFWAKFWVLMALVKSDYLLVALSVLVSSLISLYFYLKPIVYIFMKEGEGGAFPGPSELAAVVVASAVLVVLGLFPSLVSELSLFGLSSFLRGLM</sequence>